<reference evidence="5" key="1">
    <citation type="submission" date="2016-10" db="EMBL/GenBank/DDBJ databases">
        <authorList>
            <person name="Varghese N."/>
            <person name="Submissions S."/>
        </authorList>
    </citation>
    <scope>NUCLEOTIDE SEQUENCE [LARGE SCALE GENOMIC DNA]</scope>
    <source>
        <strain evidence="5">CGMCC 1.6963</strain>
    </source>
</reference>
<accession>A0A1H9WZZ5</accession>
<dbReference type="OrthoDB" id="9803529at2"/>
<dbReference type="AlphaFoldDB" id="A0A1H9WZZ5"/>
<dbReference type="PANTHER" id="PTHR43575">
    <property type="entry name" value="PROTEIN ABCI7, CHLOROPLASTIC"/>
    <property type="match status" value="1"/>
</dbReference>
<evidence type="ECO:0000313" key="4">
    <source>
        <dbReference type="EMBL" id="SES39237.1"/>
    </source>
</evidence>
<sequence length="408" mass="43369">MSLLADKPRPTEGAHTHSAETMVPDQSRAERKTSYAVADFPVPGGREEDWRFTPVDRLSGLFAEEGSAERAVTVESEAPEGVELLSLPMDDERVGSAYRPADRAAVTAWAGTERALYVGIAKEAELDAPVLVRLTGTGAGRGNGHTVIEAGRHSRATVVLQHSGSAQHNAGVEVRVGDGADLTVVSVQEWDDDAIHVAQHDALIGRDAHLKHVVVTLGGEIVRVSTNARYAGPGGSFEGLGVYFADAGQHQEHRLFVDHEAPHCTSNVEYKGALQGDTAHTVWVGDVLIRAAAEGTDTYELNRNLVLTEGARADSVPNLEIETGEIIGAGHASATGRFDDEQLFYLQSRGIDEAAARRLVVRGFFASIIGRIGVPEVQEHLMAAIDVELEGVEGAAVAQEADDSEGAA</sequence>
<dbReference type="GO" id="GO:0016226">
    <property type="term" value="P:iron-sulfur cluster assembly"/>
    <property type="evidence" value="ECO:0007669"/>
    <property type="project" value="InterPro"/>
</dbReference>
<feature type="domain" description="SUF system FeS cluster assembly SufBD core" evidence="3">
    <location>
        <begin position="143"/>
        <end position="364"/>
    </location>
</feature>
<name>A0A1H9WZZ5_9MICO</name>
<dbReference type="SUPFAM" id="SSF101960">
    <property type="entry name" value="Stabilizer of iron transporter SufD"/>
    <property type="match status" value="1"/>
</dbReference>
<evidence type="ECO:0000256" key="2">
    <source>
        <dbReference type="SAM" id="MobiDB-lite"/>
    </source>
</evidence>
<dbReference type="InterPro" id="IPR055346">
    <property type="entry name" value="Fe-S_cluster_assembly_SufBD"/>
</dbReference>
<dbReference type="STRING" id="587636.SAMN05216199_3259"/>
<protein>
    <submittedName>
        <fullName evidence="4">Iron-regulated ABC transporter permease protein SufD</fullName>
    </submittedName>
</protein>
<dbReference type="NCBIfam" id="TIGR01981">
    <property type="entry name" value="sufD"/>
    <property type="match status" value="1"/>
</dbReference>
<evidence type="ECO:0000313" key="5">
    <source>
        <dbReference type="Proteomes" id="UP000199019"/>
    </source>
</evidence>
<dbReference type="InterPro" id="IPR037284">
    <property type="entry name" value="SUF_FeS_clus_asmbl_SufBD_sf"/>
</dbReference>
<feature type="compositionally biased region" description="Basic and acidic residues" evidence="2">
    <location>
        <begin position="1"/>
        <end position="18"/>
    </location>
</feature>
<dbReference type="Proteomes" id="UP000199019">
    <property type="component" value="Unassembled WGS sequence"/>
</dbReference>
<dbReference type="InterPro" id="IPR011542">
    <property type="entry name" value="SUF_FeS_clus_asmbl_SufD"/>
</dbReference>
<evidence type="ECO:0000256" key="1">
    <source>
        <dbReference type="ARBA" id="ARBA00043967"/>
    </source>
</evidence>
<dbReference type="PANTHER" id="PTHR43575:SF1">
    <property type="entry name" value="PROTEIN ABCI7, CHLOROPLASTIC"/>
    <property type="match status" value="1"/>
</dbReference>
<dbReference type="RefSeq" id="WP_091760418.1">
    <property type="nucleotide sequence ID" value="NZ_FOHB01000006.1"/>
</dbReference>
<dbReference type="InterPro" id="IPR000825">
    <property type="entry name" value="SUF_FeS_clus_asmbl_SufBD_core"/>
</dbReference>
<organism evidence="4 5">
    <name type="scientific">Pedococcus cremeus</name>
    <dbReference type="NCBI Taxonomy" id="587636"/>
    <lineage>
        <taxon>Bacteria</taxon>
        <taxon>Bacillati</taxon>
        <taxon>Actinomycetota</taxon>
        <taxon>Actinomycetes</taxon>
        <taxon>Micrococcales</taxon>
        <taxon>Intrasporangiaceae</taxon>
        <taxon>Pedococcus</taxon>
    </lineage>
</organism>
<dbReference type="Pfam" id="PF01458">
    <property type="entry name" value="SUFBD_core"/>
    <property type="match status" value="1"/>
</dbReference>
<gene>
    <name evidence="4" type="ORF">SAMN05216199_3259</name>
</gene>
<evidence type="ECO:0000259" key="3">
    <source>
        <dbReference type="Pfam" id="PF01458"/>
    </source>
</evidence>
<keyword evidence="5" id="KW-1185">Reference proteome</keyword>
<feature type="region of interest" description="Disordered" evidence="2">
    <location>
        <begin position="1"/>
        <end position="40"/>
    </location>
</feature>
<dbReference type="EMBL" id="FOHB01000006">
    <property type="protein sequence ID" value="SES39237.1"/>
    <property type="molecule type" value="Genomic_DNA"/>
</dbReference>
<proteinExistence type="inferred from homology"/>
<comment type="similarity">
    <text evidence="1">Belongs to the iron-sulfur cluster assembly SufBD family.</text>
</comment>